<dbReference type="Gene3D" id="3.40.50.410">
    <property type="entry name" value="von Willebrand factor, type A domain"/>
    <property type="match status" value="1"/>
</dbReference>
<keyword evidence="1" id="KW-0134">Cell wall</keyword>
<dbReference type="InterPro" id="IPR051154">
    <property type="entry name" value="Prespore-cell_inducing_factor"/>
</dbReference>
<keyword evidence="3 7" id="KW-0732">Signal</keyword>
<dbReference type="SUPFAM" id="SSF49478">
    <property type="entry name" value="Cna protein B-type domain"/>
    <property type="match status" value="1"/>
</dbReference>
<keyword evidence="2" id="KW-0964">Secreted</keyword>
<dbReference type="PROSITE" id="PS51820">
    <property type="entry name" value="PA14"/>
    <property type="match status" value="1"/>
</dbReference>
<evidence type="ECO:0000256" key="5">
    <source>
        <dbReference type="SAM" id="MobiDB-lite"/>
    </source>
</evidence>
<keyword evidence="4" id="KW-0572">Peptidoglycan-anchor</keyword>
<dbReference type="InterPro" id="IPR003646">
    <property type="entry name" value="SH3-like_bac-type"/>
</dbReference>
<evidence type="ECO:0000259" key="8">
    <source>
        <dbReference type="PROSITE" id="PS50234"/>
    </source>
</evidence>
<accession>A0AAW5CV96</accession>
<dbReference type="PANTHER" id="PTHR31137">
    <property type="entry name" value="PROTEIN PSIB-RELATED-RELATED"/>
    <property type="match status" value="1"/>
</dbReference>
<dbReference type="NCBIfam" id="TIGR02148">
    <property type="entry name" value="Fibro_Slime"/>
    <property type="match status" value="1"/>
</dbReference>
<evidence type="ECO:0000256" key="1">
    <source>
        <dbReference type="ARBA" id="ARBA00022512"/>
    </source>
</evidence>
<dbReference type="Pfam" id="PF17802">
    <property type="entry name" value="SpaA"/>
    <property type="match status" value="3"/>
</dbReference>
<dbReference type="PROSITE" id="PS51257">
    <property type="entry name" value="PROKAR_LIPOPROTEIN"/>
    <property type="match status" value="1"/>
</dbReference>
<dbReference type="RefSeq" id="WP_173758391.1">
    <property type="nucleotide sequence ID" value="NZ_JABMID010000018.1"/>
</dbReference>
<dbReference type="PROSITE" id="PS51781">
    <property type="entry name" value="SH3B"/>
    <property type="match status" value="1"/>
</dbReference>
<dbReference type="InterPro" id="IPR055382">
    <property type="entry name" value="DUF7601"/>
</dbReference>
<dbReference type="Gene3D" id="2.60.40.10">
    <property type="entry name" value="Immunoglobulins"/>
    <property type="match status" value="3"/>
</dbReference>
<feature type="region of interest" description="Disordered" evidence="5">
    <location>
        <begin position="265"/>
        <end position="317"/>
    </location>
</feature>
<dbReference type="SMART" id="SM00287">
    <property type="entry name" value="SH3b"/>
    <property type="match status" value="1"/>
</dbReference>
<evidence type="ECO:0000259" key="9">
    <source>
        <dbReference type="PROSITE" id="PS51781"/>
    </source>
</evidence>
<dbReference type="InterPro" id="IPR041033">
    <property type="entry name" value="SpaA_PFL_dom_1"/>
</dbReference>
<feature type="signal peptide" evidence="7">
    <location>
        <begin position="1"/>
        <end position="29"/>
    </location>
</feature>
<feature type="chain" id="PRO_5043913278" evidence="7">
    <location>
        <begin position="30"/>
        <end position="2023"/>
    </location>
</feature>
<feature type="transmembrane region" description="Helical" evidence="6">
    <location>
        <begin position="1993"/>
        <end position="2012"/>
    </location>
</feature>
<dbReference type="InterPro" id="IPR036465">
    <property type="entry name" value="vWFA_dom_sf"/>
</dbReference>
<evidence type="ECO:0000256" key="4">
    <source>
        <dbReference type="ARBA" id="ARBA00023088"/>
    </source>
</evidence>
<evidence type="ECO:0000256" key="3">
    <source>
        <dbReference type="ARBA" id="ARBA00022729"/>
    </source>
</evidence>
<gene>
    <name evidence="11" type="ORF">L0P48_14330</name>
</gene>
<dbReference type="Pfam" id="PF08239">
    <property type="entry name" value="SH3_3"/>
    <property type="match status" value="1"/>
</dbReference>
<dbReference type="InterPro" id="IPR002035">
    <property type="entry name" value="VWF_A"/>
</dbReference>
<dbReference type="GO" id="GO:0005576">
    <property type="term" value="C:extracellular region"/>
    <property type="evidence" value="ECO:0007669"/>
    <property type="project" value="TreeGrafter"/>
</dbReference>
<dbReference type="Pfam" id="PF24547">
    <property type="entry name" value="DUF7601"/>
    <property type="match status" value="1"/>
</dbReference>
<evidence type="ECO:0000256" key="2">
    <source>
        <dbReference type="ARBA" id="ARBA00022525"/>
    </source>
</evidence>
<dbReference type="Proteomes" id="UP001200089">
    <property type="component" value="Unassembled WGS sequence"/>
</dbReference>
<feature type="domain" description="VWFA" evidence="8">
    <location>
        <begin position="1190"/>
        <end position="1456"/>
    </location>
</feature>
<evidence type="ECO:0000313" key="11">
    <source>
        <dbReference type="EMBL" id="MCG5034768.1"/>
    </source>
</evidence>
<keyword evidence="6" id="KW-1133">Transmembrane helix</keyword>
<dbReference type="Pfam" id="PF00092">
    <property type="entry name" value="VWA"/>
    <property type="match status" value="1"/>
</dbReference>
<protein>
    <submittedName>
        <fullName evidence="11">Fibro-slime domain-containing protein</fullName>
    </submittedName>
</protein>
<sequence length="2023" mass="220902">MKKLRNNKIRKLLAFMVALALMVSCMPSAYTISASEAFGDGTEDIFTDGEITSEPAAEESTPDVSSADQEETEQAQQSTLTYENDSVKVTAEALEDGALPQNTALKADSVNENSSVSYDTVSQKLSAAATDKGSSLRGFFAYDVYFADGDGNRVEPNGRVRVTFEYKTPAAPELTDAASTSVTVEKLHYNSSTGDTDVNTLQANEDLKVLNVNEGKQIQTLQVETGNAAVFAVMWDSPETADVEAEAVSGNEDEVPIASEELTDGMDISDEPEQDAAETPAAENPEVTPEAEPSEEPAENPDAEPTEAPAEDPDVVEEPAEDIASPDEVTAADENGETSLIEVLGDDTNLRVSPSIEAEVLATVNAGTQLTLLDTVTAEDGATWYKVSWEGTEAYIRSDMAQVVDSSDEAEEPEDILESEEVSYSQEVGNVVVTATAAKGVIPEGAQFVVTPIEKGSDQYADIEKQLHEGAENESYTVAGFLAYDISFLNDDGTKIEPQNGSVRVSIAYKEAEIPEDVAETDTAQENMNVSLVHFVEDANGNVTEVVNMSNDGQAEVSTTDNGEIESANFETESFSTFSVVWLADDFTSVQTTSSDDKESTVDSAASGITINMFNYNTAEINKGHSLQFSNGRDGVWDYNAWTGSANPYSNIMKKTLGKDSYPVLNKGNEESSSYLFSTDSGTGKTVYSDANYLFKKDADGYYEYDSAKNFAQFDEKTKHFTVYKVPGSSTNAINLQKDSGNKPHGSFFPFNTLGDSIYEGIHEISGNSPDFHFGMTMSAKFIQPKDGKINGNNMVFEFSGDDDVWVYIDGVLVLDIGGIHNAASGSINFANGNVTVGNNNNLNLRKLFADANEEGDFVSGENRFADYTMHTINFYYLERGEGDSNCKLKFNLPTVPKKSVTVEKQLSNTDKEKYADVEFKFQLLVKNAQGKYVPSNTKGILSDGKNVEFKSETINNVSYNNVFTLKPGQHATFSGLEENKNYKVQELDVSADKYEQVLINGKNATNQNGNVISSEATVDSRQWVTVTNVLASVAELDFKKVNTKGEALSGAGFTLTSQDDNSKTYTAESGDDGIIKFENLPLGTYTLTETRVPNKYENRNTWIVKVEKDEAGTAVATLYEADGKTVVKKDSKDSYYHIVNYTHQELIESDVEYSKKAHVIDWENRTYKIDISAASKCRSQSTVVTGAADIMLVLDVSGSMNNSIPVDYKKVADNTEEGRSSLKSGNTYYLKYNNKYYQIRKYDNRYYIYKKGYYDISEDQYKNCEIFIKLATRLDALKESVKQFINSTAEKSSNSKIGIATFSYDEKGTTTDLLELKNNKDTLINTVSGLNANGGTDPNFGLNNAYNKLTAATENGDTLPKYVILFTDGEPTGNSSDSSQGASWSNDAQKRAEVTAKKLKDKGVSIYTIGFALSSKAEKFLAGDGSNDYPGIASSAECAKTADDAAGLSELFRTFEQTIFNDVDITNATITDTIDPRFDLLDDAGKIITEESLANGPLTLANGGVVRLVNGNLQVQWTNVTIPKKKKNNPWTKSLNIKAKDTYIGGNDVTTNVREGSNITFGNEKIYLPQPKVNVNAKIFINDKEITIYKGDTIPTDGEILNKLFKASDVTSYKDGKVGTADIVNIQLKWYKNPKCTEPVATDTKGNPVYDLGQLSDSDKQPTADTNYYLKVTYNAGAPSEGSKKNTNNNVAGGEDNIQEAINEKKSNNPYGIYTIHVISGKIDIIKKVEEKSSVDREFQFNVKTEDGDDAFKGKGKTFTLTVSKDSLTGELTDADKKTLENLSRGTYVVSEVNVPDGYKIAGTDIAVETNCQNSVENNETTFVLGNSKQTPNTDVISSEYTYNPNDGGVLGKVSYINEYSVNLDLKKVDSSGNNELSGAEFTLEVKDGTTGQFDGNAYKPFEIDKDTVELKDLKPGLYKLTEIKAPKGYSLLETSIYFQVKLGKVTLVKEDGTPIEVQPQSMWTLDEDGNVLTIKNTKLYSLPNSGGPGTYGFTISGVAILATALLLFINNKRREEEAKRS</sequence>
<feature type="compositionally biased region" description="Acidic residues" evidence="5">
    <location>
        <begin position="265"/>
        <end position="276"/>
    </location>
</feature>
<dbReference type="InterPro" id="IPR019931">
    <property type="entry name" value="LPXTG_anchor"/>
</dbReference>
<feature type="compositionally biased region" description="Acidic residues" evidence="5">
    <location>
        <begin position="292"/>
        <end position="317"/>
    </location>
</feature>
<keyword evidence="6" id="KW-0812">Transmembrane</keyword>
<dbReference type="Gene3D" id="2.60.40.1140">
    <property type="entry name" value="Collagen-binding surface protein Cna, B-type domain"/>
    <property type="match status" value="1"/>
</dbReference>
<dbReference type="InterPro" id="IPR011874">
    <property type="entry name" value="Fibro_Slime"/>
</dbReference>
<dbReference type="PROSITE" id="PS50234">
    <property type="entry name" value="VWFA"/>
    <property type="match status" value="1"/>
</dbReference>
<feature type="region of interest" description="Disordered" evidence="5">
    <location>
        <begin position="53"/>
        <end position="82"/>
    </location>
</feature>
<organism evidence="11 12">
    <name type="scientific">Blautia massiliensis</name>
    <name type="common">ex Durand et al. 2017</name>
    <dbReference type="NCBI Taxonomy" id="1737424"/>
    <lineage>
        <taxon>Bacteria</taxon>
        <taxon>Bacillati</taxon>
        <taxon>Bacillota</taxon>
        <taxon>Clostridia</taxon>
        <taxon>Lachnospirales</taxon>
        <taxon>Lachnospiraceae</taxon>
        <taxon>Blautia</taxon>
    </lineage>
</organism>
<dbReference type="SMART" id="SM00327">
    <property type="entry name" value="VWA"/>
    <property type="match status" value="1"/>
</dbReference>
<evidence type="ECO:0000313" key="12">
    <source>
        <dbReference type="Proteomes" id="UP001200089"/>
    </source>
</evidence>
<dbReference type="EMBL" id="JAKNDE010000020">
    <property type="protein sequence ID" value="MCG5034768.1"/>
    <property type="molecule type" value="Genomic_DNA"/>
</dbReference>
<dbReference type="Pfam" id="PF00746">
    <property type="entry name" value="Gram_pos_anchor"/>
    <property type="match status" value="1"/>
</dbReference>
<reference evidence="11" key="1">
    <citation type="submission" date="2022-01" db="EMBL/GenBank/DDBJ databases">
        <title>Collection of gut derived symbiotic bacterial strains cultured from healthy donors.</title>
        <authorList>
            <person name="Lin H."/>
            <person name="Kohout C."/>
            <person name="Waligurski E."/>
            <person name="Pamer E.G."/>
        </authorList>
    </citation>
    <scope>NUCLEOTIDE SEQUENCE</scope>
    <source>
        <strain evidence="11">DFI.1.11</strain>
    </source>
</reference>
<dbReference type="Gene3D" id="2.30.30.40">
    <property type="entry name" value="SH3 Domains"/>
    <property type="match status" value="1"/>
</dbReference>
<evidence type="ECO:0000256" key="6">
    <source>
        <dbReference type="SAM" id="Phobius"/>
    </source>
</evidence>
<feature type="domain" description="PA14" evidence="10">
    <location>
        <begin position="729"/>
        <end position="905"/>
    </location>
</feature>
<dbReference type="InterPro" id="IPR037524">
    <property type="entry name" value="PA14/GLEYA"/>
</dbReference>
<comment type="caution">
    <text evidence="11">The sequence shown here is derived from an EMBL/GenBank/DDBJ whole genome shotgun (WGS) entry which is preliminary data.</text>
</comment>
<dbReference type="CDD" id="cd00198">
    <property type="entry name" value="vWFA"/>
    <property type="match status" value="1"/>
</dbReference>
<dbReference type="InterPro" id="IPR013783">
    <property type="entry name" value="Ig-like_fold"/>
</dbReference>
<proteinExistence type="predicted"/>
<evidence type="ECO:0000256" key="7">
    <source>
        <dbReference type="SAM" id="SignalP"/>
    </source>
</evidence>
<name>A0AAW5CV96_9FIRM</name>
<evidence type="ECO:0000259" key="10">
    <source>
        <dbReference type="PROSITE" id="PS51820"/>
    </source>
</evidence>
<keyword evidence="6" id="KW-0472">Membrane</keyword>
<feature type="domain" description="SH3b" evidence="9">
    <location>
        <begin position="336"/>
        <end position="407"/>
    </location>
</feature>
<dbReference type="SUPFAM" id="SSF53300">
    <property type="entry name" value="vWA-like"/>
    <property type="match status" value="1"/>
</dbReference>